<name>A0A9W7SMU8_9PEZI</name>
<reference evidence="2 3" key="2">
    <citation type="journal article" date="2021" name="Curr. Genet.">
        <title>Genetic response to nitrogen starvation in the aggressive Eucalyptus foliar pathogen Teratosphaeria destructans.</title>
        <authorList>
            <person name="Havenga M."/>
            <person name="Wingfield B.D."/>
            <person name="Wingfield M.J."/>
            <person name="Dreyer L.L."/>
            <person name="Roets F."/>
            <person name="Aylward J."/>
        </authorList>
    </citation>
    <scope>NUCLEOTIDE SEQUENCE [LARGE SCALE GENOMIC DNA]</scope>
    <source>
        <strain evidence="2">CMW44962</strain>
    </source>
</reference>
<gene>
    <name evidence="2" type="ORF">Tdes44962_MAKER04199</name>
</gene>
<evidence type="ECO:0000256" key="1">
    <source>
        <dbReference type="SAM" id="MobiDB-lite"/>
    </source>
</evidence>
<feature type="region of interest" description="Disordered" evidence="1">
    <location>
        <begin position="24"/>
        <end position="44"/>
    </location>
</feature>
<comment type="caution">
    <text evidence="2">The sequence shown here is derived from an EMBL/GenBank/DDBJ whole genome shotgun (WGS) entry which is preliminary data.</text>
</comment>
<evidence type="ECO:0000313" key="3">
    <source>
        <dbReference type="Proteomes" id="UP001138500"/>
    </source>
</evidence>
<sequence>MPCSITFTPSPVDVRLQTPTCTFRGPSTNDEPAEHVRTGPAAAQHPDGAVLTMSQLGQDAVPSVAQSLGNLAR</sequence>
<accession>A0A9W7SMU8</accession>
<dbReference type="AlphaFoldDB" id="A0A9W7SMU8"/>
<evidence type="ECO:0000313" key="2">
    <source>
        <dbReference type="EMBL" id="KAH9825496.1"/>
    </source>
</evidence>
<dbReference type="Proteomes" id="UP001138500">
    <property type="component" value="Unassembled WGS sequence"/>
</dbReference>
<proteinExistence type="predicted"/>
<keyword evidence="3" id="KW-1185">Reference proteome</keyword>
<organism evidence="2 3">
    <name type="scientific">Teratosphaeria destructans</name>
    <dbReference type="NCBI Taxonomy" id="418781"/>
    <lineage>
        <taxon>Eukaryota</taxon>
        <taxon>Fungi</taxon>
        <taxon>Dikarya</taxon>
        <taxon>Ascomycota</taxon>
        <taxon>Pezizomycotina</taxon>
        <taxon>Dothideomycetes</taxon>
        <taxon>Dothideomycetidae</taxon>
        <taxon>Mycosphaerellales</taxon>
        <taxon>Teratosphaeriaceae</taxon>
        <taxon>Teratosphaeria</taxon>
    </lineage>
</organism>
<protein>
    <submittedName>
        <fullName evidence="2">Uncharacterized protein</fullName>
    </submittedName>
</protein>
<dbReference type="EMBL" id="RIBY02002112">
    <property type="protein sequence ID" value="KAH9825496.1"/>
    <property type="molecule type" value="Genomic_DNA"/>
</dbReference>
<reference evidence="2 3" key="1">
    <citation type="journal article" date="2018" name="IMA Fungus">
        <title>IMA Genome-F 10: Nine draft genome sequences of Claviceps purpurea s.lat., including C. arundinis, C. humidiphila, and C. cf. spartinae, pseudomolecules for the pitch canker pathogen Fusarium circinatum, draft genome of Davidsoniella eucalypti, Grosmannia galeiformis, Quambalaria eucalypti, and Teratosphaeria destructans.</title>
        <authorList>
            <person name="Wingfield B.D."/>
            <person name="Liu M."/>
            <person name="Nguyen H.D."/>
            <person name="Lane F.A."/>
            <person name="Morgan S.W."/>
            <person name="De Vos L."/>
            <person name="Wilken P.M."/>
            <person name="Duong T.A."/>
            <person name="Aylward J."/>
            <person name="Coetzee M.P."/>
            <person name="Dadej K."/>
            <person name="De Beer Z.W."/>
            <person name="Findlay W."/>
            <person name="Havenga M."/>
            <person name="Kolarik M."/>
            <person name="Menzies J.G."/>
            <person name="Naidoo K."/>
            <person name="Pochopski O."/>
            <person name="Shoukouhi P."/>
            <person name="Santana Q.C."/>
            <person name="Seifert K.A."/>
            <person name="Soal N."/>
            <person name="Steenkamp E.T."/>
            <person name="Tatham C.T."/>
            <person name="van der Nest M.A."/>
            <person name="Wingfield M.J."/>
        </authorList>
    </citation>
    <scope>NUCLEOTIDE SEQUENCE [LARGE SCALE GENOMIC DNA]</scope>
    <source>
        <strain evidence="2">CMW44962</strain>
    </source>
</reference>